<evidence type="ECO:0000313" key="3">
    <source>
        <dbReference type="Proteomes" id="UP000225706"/>
    </source>
</evidence>
<dbReference type="Pfam" id="PF05380">
    <property type="entry name" value="Peptidase_A17"/>
    <property type="match status" value="1"/>
</dbReference>
<sequence length="390" mass="44028">MTTLTSTTTHTNTLMQTALVTASGPIKRCQARIIIDTGSEKTFITQSLKNKLQLKATQKEILDVTTFGSTKGTPKSYEVVTLTLNPVNKDVKITALVTPILSPPLSSTQHTDIPVEFKALTFADPLNAEGDRTIDILVGNDHYAQIILGNTKKSQDERWMATASKFGWLLSGLVPNNESSKETTLTTFCRYEFTTVDQQLSCFKPPSSRRRSIRRTNGQSLRPELEHKHRYTVTFINKLIKETNSTEKVSKRSVLSLSSKVYDPLGHVEPVRVKAKIMMQELWKHNLTWDKELPDSFKENWIKWLNELQGLTPLEIPRQYFNNIASEEQLHMFCDSSQLAYGVVACLRGSTPKSETQCTFVMSRSKSSTHKTTNDATIRTTCCSTWSRII</sequence>
<organism evidence="2 3">
    <name type="scientific">Stylophora pistillata</name>
    <name type="common">Smooth cauliflower coral</name>
    <dbReference type="NCBI Taxonomy" id="50429"/>
    <lineage>
        <taxon>Eukaryota</taxon>
        <taxon>Metazoa</taxon>
        <taxon>Cnidaria</taxon>
        <taxon>Anthozoa</taxon>
        <taxon>Hexacorallia</taxon>
        <taxon>Scleractinia</taxon>
        <taxon>Astrocoeniina</taxon>
        <taxon>Pocilloporidae</taxon>
        <taxon>Stylophora</taxon>
    </lineage>
</organism>
<feature type="domain" description="DUF1758" evidence="1">
    <location>
        <begin position="28"/>
        <end position="172"/>
    </location>
</feature>
<gene>
    <name evidence="2" type="ORF">AWC38_SpisGene24210</name>
</gene>
<comment type="caution">
    <text evidence="2">The sequence shown here is derived from an EMBL/GenBank/DDBJ whole genome shotgun (WGS) entry which is preliminary data.</text>
</comment>
<protein>
    <recommendedName>
        <fullName evidence="1">DUF1758 domain-containing protein</fullName>
    </recommendedName>
</protein>
<proteinExistence type="predicted"/>
<accession>A0A2B4R0I8</accession>
<dbReference type="Proteomes" id="UP000225706">
    <property type="component" value="Unassembled WGS sequence"/>
</dbReference>
<name>A0A2B4R0I8_STYPI</name>
<dbReference type="InterPro" id="IPR021109">
    <property type="entry name" value="Peptidase_aspartic_dom_sf"/>
</dbReference>
<evidence type="ECO:0000259" key="1">
    <source>
        <dbReference type="Pfam" id="PF05585"/>
    </source>
</evidence>
<dbReference type="EMBL" id="LSMT01001749">
    <property type="protein sequence ID" value="PFX11914.1"/>
    <property type="molecule type" value="Genomic_DNA"/>
</dbReference>
<dbReference type="STRING" id="50429.A0A2B4R0I8"/>
<dbReference type="PANTHER" id="PTHR47331">
    <property type="entry name" value="PHD-TYPE DOMAIN-CONTAINING PROTEIN"/>
    <property type="match status" value="1"/>
</dbReference>
<dbReference type="InterPro" id="IPR008042">
    <property type="entry name" value="Retrotrans_Pao"/>
</dbReference>
<evidence type="ECO:0000313" key="2">
    <source>
        <dbReference type="EMBL" id="PFX11914.1"/>
    </source>
</evidence>
<reference evidence="3" key="1">
    <citation type="journal article" date="2017" name="bioRxiv">
        <title>Comparative analysis of the genomes of Stylophora pistillata and Acropora digitifera provides evidence for extensive differences between species of corals.</title>
        <authorList>
            <person name="Voolstra C.R."/>
            <person name="Li Y."/>
            <person name="Liew Y.J."/>
            <person name="Baumgarten S."/>
            <person name="Zoccola D."/>
            <person name="Flot J.-F."/>
            <person name="Tambutte S."/>
            <person name="Allemand D."/>
            <person name="Aranda M."/>
        </authorList>
    </citation>
    <scope>NUCLEOTIDE SEQUENCE [LARGE SCALE GENOMIC DNA]</scope>
</reference>
<dbReference type="AlphaFoldDB" id="A0A2B4R0I8"/>
<dbReference type="Gene3D" id="2.40.70.10">
    <property type="entry name" value="Acid Proteases"/>
    <property type="match status" value="1"/>
</dbReference>
<dbReference type="Pfam" id="PF05585">
    <property type="entry name" value="DUF1758"/>
    <property type="match status" value="1"/>
</dbReference>
<dbReference type="InterPro" id="IPR008737">
    <property type="entry name" value="DUF1758"/>
</dbReference>
<keyword evidence="3" id="KW-1185">Reference proteome</keyword>